<organism evidence="4 5">
    <name type="scientific">Flavobacterium rivulicola</name>
    <dbReference type="NCBI Taxonomy" id="2732161"/>
    <lineage>
        <taxon>Bacteria</taxon>
        <taxon>Pseudomonadati</taxon>
        <taxon>Bacteroidota</taxon>
        <taxon>Flavobacteriia</taxon>
        <taxon>Flavobacteriales</taxon>
        <taxon>Flavobacteriaceae</taxon>
        <taxon>Flavobacterium</taxon>
    </lineage>
</organism>
<evidence type="ECO:0000313" key="5">
    <source>
        <dbReference type="Proteomes" id="UP000536509"/>
    </source>
</evidence>
<dbReference type="AlphaFoldDB" id="A0A7Y3VZ33"/>
<evidence type="ECO:0000256" key="2">
    <source>
        <dbReference type="SAM" id="SignalP"/>
    </source>
</evidence>
<dbReference type="Pfam" id="PF17164">
    <property type="entry name" value="DUF5122"/>
    <property type="match status" value="3"/>
</dbReference>
<keyword evidence="5" id="KW-1185">Reference proteome</keyword>
<dbReference type="NCBIfam" id="TIGR04183">
    <property type="entry name" value="Por_Secre_tail"/>
    <property type="match status" value="1"/>
</dbReference>
<accession>A0A7Y3VZ33</accession>
<dbReference type="NCBIfam" id="TIGR02608">
    <property type="entry name" value="delta_60_rpt"/>
    <property type="match status" value="4"/>
</dbReference>
<gene>
    <name evidence="4" type="ORF">HKT18_08850</name>
</gene>
<name>A0A7Y3VZ33_9FLAO</name>
<evidence type="ECO:0000259" key="3">
    <source>
        <dbReference type="Pfam" id="PF18962"/>
    </source>
</evidence>
<evidence type="ECO:0000256" key="1">
    <source>
        <dbReference type="ARBA" id="ARBA00022729"/>
    </source>
</evidence>
<dbReference type="InterPro" id="IPR026444">
    <property type="entry name" value="Secre_tail"/>
</dbReference>
<feature type="chain" id="PRO_5030513872" evidence="2">
    <location>
        <begin position="20"/>
        <end position="481"/>
    </location>
</feature>
<keyword evidence="1 2" id="KW-0732">Signal</keyword>
<dbReference type="Gene3D" id="2.80.10.50">
    <property type="match status" value="2"/>
</dbReference>
<evidence type="ECO:0000313" key="4">
    <source>
        <dbReference type="EMBL" id="NNT72319.1"/>
    </source>
</evidence>
<dbReference type="Pfam" id="PF18962">
    <property type="entry name" value="Por_Secre_tail"/>
    <property type="match status" value="1"/>
</dbReference>
<feature type="domain" description="Secretion system C-terminal sorting" evidence="3">
    <location>
        <begin position="415"/>
        <end position="474"/>
    </location>
</feature>
<sequence length="481" mass="53624">MKNISLLFLLWFFSGYSQYQSLSVDTSFGTNGIVETNLGFYSTYILTQVVQNDGKIIVGGRRAETYQGATDKGFIVRYNTNGTLDSTFGSNGVILMDKPVQKILLNPSNKLIVSFNDVIINQYNNDGSIDTSFGNNGSLVTYSNTQPGINGRGCNIAVQDDGKIIAAIYVSMFTENSRINVKRFLPNGQIDTSFNTNNTLIGENNCRNNPSSIYIQPDGRIIIGIMVYHYASFYWETPKVVRFSTDGIPEPIEINPDSTKGGTFLGMQSDGKLLLHVTYLGYPSYTKKVYRYNPDFTQDTTYGSNGFANFFGNTVSLQPDDKPLALITINNSTVPYLKFTRTLTTGQPDLNFANNGEQFLSNYDNRYGDQISLINNGVVISGTNDTQLRNIIFVSKFNYGNALENANYDINKIKLYPNPAKDFITFENVETGTPIKITDINGRIINESPLSENKKINVENLAKGLYIVKIDNLESIKFIKE</sequence>
<proteinExistence type="predicted"/>
<reference evidence="4 5" key="1">
    <citation type="submission" date="2020-05" db="EMBL/GenBank/DDBJ databases">
        <title>Draft genome of Flavobacterium sp. IMCC34852.</title>
        <authorList>
            <person name="Song J."/>
            <person name="Cho J.-C."/>
        </authorList>
    </citation>
    <scope>NUCLEOTIDE SEQUENCE [LARGE SCALE GENOMIC DNA]</scope>
    <source>
        <strain evidence="4 5">IMCC34852</strain>
    </source>
</reference>
<dbReference type="SUPFAM" id="SSF101898">
    <property type="entry name" value="NHL repeat"/>
    <property type="match status" value="1"/>
</dbReference>
<dbReference type="EMBL" id="JABEVX010000004">
    <property type="protein sequence ID" value="NNT72319.1"/>
    <property type="molecule type" value="Genomic_DNA"/>
</dbReference>
<protein>
    <submittedName>
        <fullName evidence="4">T9SS type A sorting domain-containing protein</fullName>
    </submittedName>
</protein>
<feature type="signal peptide" evidence="2">
    <location>
        <begin position="1"/>
        <end position="19"/>
    </location>
</feature>
<dbReference type="InterPro" id="IPR013431">
    <property type="entry name" value="Delta_60_rpt"/>
</dbReference>
<dbReference type="RefSeq" id="WP_171222497.1">
    <property type="nucleotide sequence ID" value="NZ_CP121446.1"/>
</dbReference>
<dbReference type="Proteomes" id="UP000536509">
    <property type="component" value="Unassembled WGS sequence"/>
</dbReference>
<comment type="caution">
    <text evidence="4">The sequence shown here is derived from an EMBL/GenBank/DDBJ whole genome shotgun (WGS) entry which is preliminary data.</text>
</comment>